<feature type="transmembrane region" description="Helical" evidence="7">
    <location>
        <begin position="247"/>
        <end position="267"/>
    </location>
</feature>
<dbReference type="Gene3D" id="1.20.1250.20">
    <property type="entry name" value="MFS general substrate transporter like domains"/>
    <property type="match status" value="1"/>
</dbReference>
<feature type="transmembrane region" description="Helical" evidence="7">
    <location>
        <begin position="402"/>
        <end position="421"/>
    </location>
</feature>
<evidence type="ECO:0000259" key="8">
    <source>
        <dbReference type="PROSITE" id="PS50850"/>
    </source>
</evidence>
<keyword evidence="4 7" id="KW-1133">Transmembrane helix</keyword>
<gene>
    <name evidence="9" type="ORF">K505DRAFT_299004</name>
</gene>
<dbReference type="PROSITE" id="PS50850">
    <property type="entry name" value="MFS"/>
    <property type="match status" value="1"/>
</dbReference>
<feature type="transmembrane region" description="Helical" evidence="7">
    <location>
        <begin position="120"/>
        <end position="145"/>
    </location>
</feature>
<dbReference type="SUPFAM" id="SSF103473">
    <property type="entry name" value="MFS general substrate transporter"/>
    <property type="match status" value="1"/>
</dbReference>
<evidence type="ECO:0000313" key="9">
    <source>
        <dbReference type="EMBL" id="KAF2797129.1"/>
    </source>
</evidence>
<feature type="transmembrane region" description="Helical" evidence="7">
    <location>
        <begin position="460"/>
        <end position="483"/>
    </location>
</feature>
<evidence type="ECO:0000256" key="1">
    <source>
        <dbReference type="ARBA" id="ARBA00004141"/>
    </source>
</evidence>
<feature type="transmembrane region" description="Helical" evidence="7">
    <location>
        <begin position="90"/>
        <end position="114"/>
    </location>
</feature>
<sequence length="531" mass="57781">MAANIAPQGPILDSQTPSNRSSIDELPALDAKGQEKCVDDLSTSNEALGDVEKGDEDIDQPNPVETSEFIDFEGPNDLGNPKNWTTKRRWAITLSMGSLVFTVTFASSIFSVNIGVVKELFNVSTVTSTLGVALFVLGFVFGPIAFGPMSEVLGRRIPLFFGYAMFAIFQIPVALAQNVATICVGRFLSGFFAAAPLSVVGGALADLWDPIPRAYAICVFAAGGFAGPVAGPIAGGFITQSNLGWRWTSWITLIMAGLFGAIGIFVIPETSPAKILQIRAAKLRKETGDETIRAKADAQKLTFETIMTIYLVRPFKMLIQEPILALITAYMSFLYGIVYLLFEAYPISFMEERHWSLGISTLPFTAFIVGIILGAGTIAYSTATNFTKSYNLHGKSIPEERLPPMIIGAIALPVGLFWFAWTSNPNISWVPQVLSTALIGLGCMVPFWQGMSYIIDCYGFYSNSAIAVNTIIRSIFGAFFPLFTPIMYHNLGVPWATSLLGFICVAFLPVPVLFYVYGARIRQKSKWAPTS</sequence>
<keyword evidence="5 7" id="KW-0472">Membrane</keyword>
<dbReference type="InterPro" id="IPR036259">
    <property type="entry name" value="MFS_trans_sf"/>
</dbReference>
<keyword evidence="10" id="KW-1185">Reference proteome</keyword>
<evidence type="ECO:0000256" key="7">
    <source>
        <dbReference type="SAM" id="Phobius"/>
    </source>
</evidence>
<dbReference type="OrthoDB" id="446368at2759"/>
<evidence type="ECO:0000256" key="3">
    <source>
        <dbReference type="ARBA" id="ARBA00022692"/>
    </source>
</evidence>
<dbReference type="InterPro" id="IPR020846">
    <property type="entry name" value="MFS_dom"/>
</dbReference>
<dbReference type="AlphaFoldDB" id="A0A6A6XL42"/>
<feature type="transmembrane region" description="Helical" evidence="7">
    <location>
        <begin position="362"/>
        <end position="381"/>
    </location>
</feature>
<feature type="transmembrane region" description="Helical" evidence="7">
    <location>
        <begin position="427"/>
        <end position="448"/>
    </location>
</feature>
<dbReference type="Pfam" id="PF07690">
    <property type="entry name" value="MFS_1"/>
    <property type="match status" value="1"/>
</dbReference>
<dbReference type="FunFam" id="1.20.1250.20:FF:000082">
    <property type="entry name" value="MFS multidrug transporter, putative"/>
    <property type="match status" value="1"/>
</dbReference>
<protein>
    <submittedName>
        <fullName evidence="9">Citrinin biosynthesis transporter CtnC</fullName>
    </submittedName>
</protein>
<feature type="transmembrane region" description="Helical" evidence="7">
    <location>
        <begin position="157"/>
        <end position="175"/>
    </location>
</feature>
<accession>A0A6A6XL42</accession>
<dbReference type="CDD" id="cd17323">
    <property type="entry name" value="MFS_Tpo1_MDR_like"/>
    <property type="match status" value="1"/>
</dbReference>
<feature type="transmembrane region" description="Helical" evidence="7">
    <location>
        <begin position="323"/>
        <end position="342"/>
    </location>
</feature>
<feature type="transmembrane region" description="Helical" evidence="7">
    <location>
        <begin position="495"/>
        <end position="517"/>
    </location>
</feature>
<evidence type="ECO:0000256" key="2">
    <source>
        <dbReference type="ARBA" id="ARBA00008335"/>
    </source>
</evidence>
<comment type="similarity">
    <text evidence="2">Belongs to the major facilitator superfamily.</text>
</comment>
<evidence type="ECO:0000256" key="6">
    <source>
        <dbReference type="SAM" id="MobiDB-lite"/>
    </source>
</evidence>
<feature type="domain" description="Major facilitator superfamily (MFS) profile" evidence="8">
    <location>
        <begin position="92"/>
        <end position="524"/>
    </location>
</feature>
<feature type="region of interest" description="Disordered" evidence="6">
    <location>
        <begin position="41"/>
        <end position="66"/>
    </location>
</feature>
<feature type="transmembrane region" description="Helical" evidence="7">
    <location>
        <begin position="214"/>
        <end position="235"/>
    </location>
</feature>
<dbReference type="PANTHER" id="PTHR23502:SF47">
    <property type="entry name" value="MAJOR FACILITATOR SUPERFAMILY (MFS) PROFILE DOMAIN-CONTAINING PROTEIN-RELATED"/>
    <property type="match status" value="1"/>
</dbReference>
<dbReference type="EMBL" id="MU001814">
    <property type="protein sequence ID" value="KAF2797129.1"/>
    <property type="molecule type" value="Genomic_DNA"/>
</dbReference>
<name>A0A6A6XL42_9PLEO</name>
<dbReference type="PANTHER" id="PTHR23502">
    <property type="entry name" value="MAJOR FACILITATOR SUPERFAMILY"/>
    <property type="match status" value="1"/>
</dbReference>
<reference evidence="9" key="1">
    <citation type="journal article" date="2020" name="Stud. Mycol.">
        <title>101 Dothideomycetes genomes: a test case for predicting lifestyles and emergence of pathogens.</title>
        <authorList>
            <person name="Haridas S."/>
            <person name="Albert R."/>
            <person name="Binder M."/>
            <person name="Bloem J."/>
            <person name="Labutti K."/>
            <person name="Salamov A."/>
            <person name="Andreopoulos B."/>
            <person name="Baker S."/>
            <person name="Barry K."/>
            <person name="Bills G."/>
            <person name="Bluhm B."/>
            <person name="Cannon C."/>
            <person name="Castanera R."/>
            <person name="Culley D."/>
            <person name="Daum C."/>
            <person name="Ezra D."/>
            <person name="Gonzalez J."/>
            <person name="Henrissat B."/>
            <person name="Kuo A."/>
            <person name="Liang C."/>
            <person name="Lipzen A."/>
            <person name="Lutzoni F."/>
            <person name="Magnuson J."/>
            <person name="Mondo S."/>
            <person name="Nolan M."/>
            <person name="Ohm R."/>
            <person name="Pangilinan J."/>
            <person name="Park H.-J."/>
            <person name="Ramirez L."/>
            <person name="Alfaro M."/>
            <person name="Sun H."/>
            <person name="Tritt A."/>
            <person name="Yoshinaga Y."/>
            <person name="Zwiers L.-H."/>
            <person name="Turgeon B."/>
            <person name="Goodwin S."/>
            <person name="Spatafora J."/>
            <person name="Crous P."/>
            <person name="Grigoriev I."/>
        </authorList>
    </citation>
    <scope>NUCLEOTIDE SEQUENCE</scope>
    <source>
        <strain evidence="9">CBS 109.77</strain>
    </source>
</reference>
<dbReference type="GO" id="GO:0022857">
    <property type="term" value="F:transmembrane transporter activity"/>
    <property type="evidence" value="ECO:0007669"/>
    <property type="project" value="InterPro"/>
</dbReference>
<comment type="subcellular location">
    <subcellularLocation>
        <location evidence="1">Membrane</location>
        <topology evidence="1">Multi-pass membrane protein</topology>
    </subcellularLocation>
</comment>
<proteinExistence type="inferred from homology"/>
<evidence type="ECO:0000313" key="10">
    <source>
        <dbReference type="Proteomes" id="UP000799757"/>
    </source>
</evidence>
<organism evidence="9 10">
    <name type="scientific">Melanomma pulvis-pyrius CBS 109.77</name>
    <dbReference type="NCBI Taxonomy" id="1314802"/>
    <lineage>
        <taxon>Eukaryota</taxon>
        <taxon>Fungi</taxon>
        <taxon>Dikarya</taxon>
        <taxon>Ascomycota</taxon>
        <taxon>Pezizomycotina</taxon>
        <taxon>Dothideomycetes</taxon>
        <taxon>Pleosporomycetidae</taxon>
        <taxon>Pleosporales</taxon>
        <taxon>Melanommataceae</taxon>
        <taxon>Melanomma</taxon>
    </lineage>
</organism>
<feature type="transmembrane region" description="Helical" evidence="7">
    <location>
        <begin position="187"/>
        <end position="207"/>
    </location>
</feature>
<dbReference type="GO" id="GO:0005886">
    <property type="term" value="C:plasma membrane"/>
    <property type="evidence" value="ECO:0007669"/>
    <property type="project" value="TreeGrafter"/>
</dbReference>
<evidence type="ECO:0000256" key="5">
    <source>
        <dbReference type="ARBA" id="ARBA00023136"/>
    </source>
</evidence>
<feature type="region of interest" description="Disordered" evidence="6">
    <location>
        <begin position="1"/>
        <end position="29"/>
    </location>
</feature>
<evidence type="ECO:0000256" key="4">
    <source>
        <dbReference type="ARBA" id="ARBA00022989"/>
    </source>
</evidence>
<keyword evidence="3 7" id="KW-0812">Transmembrane</keyword>
<dbReference type="Proteomes" id="UP000799757">
    <property type="component" value="Unassembled WGS sequence"/>
</dbReference>
<dbReference type="InterPro" id="IPR011701">
    <property type="entry name" value="MFS"/>
</dbReference>